<evidence type="ECO:0000313" key="1">
    <source>
        <dbReference type="EMBL" id="QHU07761.1"/>
    </source>
</evidence>
<organism evidence="1">
    <name type="scientific">viral metagenome</name>
    <dbReference type="NCBI Taxonomy" id="1070528"/>
    <lineage>
        <taxon>unclassified sequences</taxon>
        <taxon>metagenomes</taxon>
        <taxon>organismal metagenomes</taxon>
    </lineage>
</organism>
<dbReference type="AlphaFoldDB" id="A0A6C0JS82"/>
<protein>
    <submittedName>
        <fullName evidence="1">Uncharacterized protein</fullName>
    </submittedName>
</protein>
<sequence>MKTYFSERSLKRILFVINLETKIEKKVLTILNKMFVTKIENICKTLVLIIKFHKLVKITNTFIKYLLEESGLVYLIYDGNGNSVNYPPIHLRRNKLKEQEFYQNLYEKKYFFINKTKFKTLITKNVDTLFTKKALYNLQYSFENYVFDVLSNLETISKDDSERKIKIEHLIVFNSLL</sequence>
<reference evidence="1" key="1">
    <citation type="journal article" date="2020" name="Nature">
        <title>Giant virus diversity and host interactions through global metagenomics.</title>
        <authorList>
            <person name="Schulz F."/>
            <person name="Roux S."/>
            <person name="Paez-Espino D."/>
            <person name="Jungbluth S."/>
            <person name="Walsh D.A."/>
            <person name="Denef V.J."/>
            <person name="McMahon K.D."/>
            <person name="Konstantinidis K.T."/>
            <person name="Eloe-Fadrosh E.A."/>
            <person name="Kyrpides N.C."/>
            <person name="Woyke T."/>
        </authorList>
    </citation>
    <scope>NUCLEOTIDE SEQUENCE</scope>
    <source>
        <strain evidence="1">GVMAG-S-1041349-163</strain>
    </source>
</reference>
<name>A0A6C0JS82_9ZZZZ</name>
<dbReference type="EMBL" id="MN740686">
    <property type="protein sequence ID" value="QHU07761.1"/>
    <property type="molecule type" value="Genomic_DNA"/>
</dbReference>
<proteinExistence type="predicted"/>
<accession>A0A6C0JS82</accession>